<dbReference type="GO" id="GO:0005634">
    <property type="term" value="C:nucleus"/>
    <property type="evidence" value="ECO:0000318"/>
    <property type="project" value="GO_Central"/>
</dbReference>
<proteinExistence type="predicted"/>
<dbReference type="PANTHER" id="PTHR19303">
    <property type="entry name" value="TRANSPOSON"/>
    <property type="match status" value="1"/>
</dbReference>
<accession>E9HHF5</accession>
<dbReference type="InterPro" id="IPR009057">
    <property type="entry name" value="Homeodomain-like_sf"/>
</dbReference>
<dbReference type="KEGG" id="dpx:DAPPUDRAFT_259570"/>
<keyword evidence="3" id="KW-0539">Nucleus</keyword>
<dbReference type="PROSITE" id="PS51253">
    <property type="entry name" value="HTH_CENPB"/>
    <property type="match status" value="1"/>
</dbReference>
<dbReference type="InParanoid" id="E9HHF5"/>
<dbReference type="Pfam" id="PF04218">
    <property type="entry name" value="CENP-B_N"/>
    <property type="match status" value="1"/>
</dbReference>
<gene>
    <name evidence="5" type="ORF">DAPPUDRAFT_259570</name>
</gene>
<organism evidence="5 6">
    <name type="scientific">Daphnia pulex</name>
    <name type="common">Water flea</name>
    <dbReference type="NCBI Taxonomy" id="6669"/>
    <lineage>
        <taxon>Eukaryota</taxon>
        <taxon>Metazoa</taxon>
        <taxon>Ecdysozoa</taxon>
        <taxon>Arthropoda</taxon>
        <taxon>Crustacea</taxon>
        <taxon>Branchiopoda</taxon>
        <taxon>Diplostraca</taxon>
        <taxon>Cladocera</taxon>
        <taxon>Anomopoda</taxon>
        <taxon>Daphniidae</taxon>
        <taxon>Daphnia</taxon>
    </lineage>
</organism>
<dbReference type="InterPro" id="IPR006600">
    <property type="entry name" value="HTH_CenpB_DNA-bd_dom"/>
</dbReference>
<evidence type="ECO:0000256" key="3">
    <source>
        <dbReference type="ARBA" id="ARBA00023242"/>
    </source>
</evidence>
<dbReference type="OMA" id="CPANILD"/>
<dbReference type="Gene3D" id="3.30.420.10">
    <property type="entry name" value="Ribonuclease H-like superfamily/Ribonuclease H"/>
    <property type="match status" value="1"/>
</dbReference>
<dbReference type="InterPro" id="IPR050863">
    <property type="entry name" value="CenT-Element_Derived"/>
</dbReference>
<dbReference type="eggNOG" id="KOG3105">
    <property type="taxonomic scope" value="Eukaryota"/>
</dbReference>
<keyword evidence="2" id="KW-0238">DNA-binding</keyword>
<dbReference type="EMBL" id="GL732647">
    <property type="protein sequence ID" value="EFX68856.1"/>
    <property type="molecule type" value="Genomic_DNA"/>
</dbReference>
<evidence type="ECO:0000313" key="6">
    <source>
        <dbReference type="Proteomes" id="UP000000305"/>
    </source>
</evidence>
<dbReference type="InterPro" id="IPR004875">
    <property type="entry name" value="DDE_SF_endonuclease_dom"/>
</dbReference>
<evidence type="ECO:0000256" key="1">
    <source>
        <dbReference type="ARBA" id="ARBA00004123"/>
    </source>
</evidence>
<dbReference type="InterPro" id="IPR036397">
    <property type="entry name" value="RNaseH_sf"/>
</dbReference>
<comment type="subcellular location">
    <subcellularLocation>
        <location evidence="1">Nucleus</location>
    </subcellularLocation>
</comment>
<evidence type="ECO:0000259" key="4">
    <source>
        <dbReference type="PROSITE" id="PS51253"/>
    </source>
</evidence>
<dbReference type="Gene3D" id="1.10.10.60">
    <property type="entry name" value="Homeodomain-like"/>
    <property type="match status" value="2"/>
</dbReference>
<dbReference type="SMART" id="SM00674">
    <property type="entry name" value="CENPB"/>
    <property type="match status" value="1"/>
</dbReference>
<name>E9HHF5_DAPPU</name>
<dbReference type="Proteomes" id="UP000000305">
    <property type="component" value="Unassembled WGS sequence"/>
</dbReference>
<dbReference type="OrthoDB" id="6369198at2759"/>
<reference evidence="5 6" key="1">
    <citation type="journal article" date="2011" name="Science">
        <title>The ecoresponsive genome of Daphnia pulex.</title>
        <authorList>
            <person name="Colbourne J.K."/>
            <person name="Pfrender M.E."/>
            <person name="Gilbert D."/>
            <person name="Thomas W.K."/>
            <person name="Tucker A."/>
            <person name="Oakley T.H."/>
            <person name="Tokishita S."/>
            <person name="Aerts A."/>
            <person name="Arnold G.J."/>
            <person name="Basu M.K."/>
            <person name="Bauer D.J."/>
            <person name="Caceres C.E."/>
            <person name="Carmel L."/>
            <person name="Casola C."/>
            <person name="Choi J.H."/>
            <person name="Detter J.C."/>
            <person name="Dong Q."/>
            <person name="Dusheyko S."/>
            <person name="Eads B.D."/>
            <person name="Frohlich T."/>
            <person name="Geiler-Samerotte K.A."/>
            <person name="Gerlach D."/>
            <person name="Hatcher P."/>
            <person name="Jogdeo S."/>
            <person name="Krijgsveld J."/>
            <person name="Kriventseva E.V."/>
            <person name="Kultz D."/>
            <person name="Laforsch C."/>
            <person name="Lindquist E."/>
            <person name="Lopez J."/>
            <person name="Manak J.R."/>
            <person name="Muller J."/>
            <person name="Pangilinan J."/>
            <person name="Patwardhan R.P."/>
            <person name="Pitluck S."/>
            <person name="Pritham E.J."/>
            <person name="Rechtsteiner A."/>
            <person name="Rho M."/>
            <person name="Rogozin I.B."/>
            <person name="Sakarya O."/>
            <person name="Salamov A."/>
            <person name="Schaack S."/>
            <person name="Shapiro H."/>
            <person name="Shiga Y."/>
            <person name="Skalitzky C."/>
            <person name="Smith Z."/>
            <person name="Souvorov A."/>
            <person name="Sung W."/>
            <person name="Tang Z."/>
            <person name="Tsuchiya D."/>
            <person name="Tu H."/>
            <person name="Vos H."/>
            <person name="Wang M."/>
            <person name="Wolf Y.I."/>
            <person name="Yamagata H."/>
            <person name="Yamada T."/>
            <person name="Ye Y."/>
            <person name="Shaw J.R."/>
            <person name="Andrews J."/>
            <person name="Crease T.J."/>
            <person name="Tang H."/>
            <person name="Lucas S.M."/>
            <person name="Robertson H.M."/>
            <person name="Bork P."/>
            <person name="Koonin E.V."/>
            <person name="Zdobnov E.M."/>
            <person name="Grigoriev I.V."/>
            <person name="Lynch M."/>
            <person name="Boore J.L."/>
        </authorList>
    </citation>
    <scope>NUCLEOTIDE SEQUENCE [LARGE SCALE GENOMIC DNA]</scope>
</reference>
<dbReference type="AlphaFoldDB" id="E9HHF5"/>
<sequence>MKKVRAPLTVKDKLKVIDMLKSGNSQRKIAIEFGISKTQVQQIGKNQEEILLGVDSGDLKLSAKVTKNMSENKELDDAVYDWFLEMRNPKFRCKPLSISRAHIQARALREAELRGISGFSASDGWFRNWRRRYEIGVSIRLYGEAGDVDVGAIEPAMRDLRVQLANYDLKNIFNMDETGLFYRAMPARTYLAYNESRKTVRGTKSLKAKDRVTLVLCVNVDGSCKIEPLIVGTAAKPHCFRDSPCPVPYIHQKNAWVDSAIYRHWWGNIFLPAVRAWTDEPVALVMDNFSGHDVNCVDPTGQVSIFFFPPNSTSVHQPLDQGIISAVKINYKKLMLSKFIEAYEDIERMQQLASQAKQGRKGLNLGCPANILDAGQIIRQSWDNLSASTILNCWRHSKCLSHFPQPSTPEPRPANYKQVESIVRELTEAISNVHISAGFSDLIDGNEAHLVKRWISLEDDPEIVAKSFISYSPCDSHLISQGDWEITEDITISIDHISDPETELRLNLLKYASEAISMPINDPILLELAKKLRDHIQNY</sequence>
<keyword evidence="6" id="KW-1185">Reference proteome</keyword>
<feature type="domain" description="HTH CENPB-type" evidence="4">
    <location>
        <begin position="63"/>
        <end position="139"/>
    </location>
</feature>
<evidence type="ECO:0000256" key="2">
    <source>
        <dbReference type="ARBA" id="ARBA00023125"/>
    </source>
</evidence>
<protein>
    <recommendedName>
        <fullName evidence="4">HTH CENPB-type domain-containing protein</fullName>
    </recommendedName>
</protein>
<dbReference type="InterPro" id="IPR007889">
    <property type="entry name" value="HTH_Psq"/>
</dbReference>
<dbReference type="GO" id="GO:0003677">
    <property type="term" value="F:DNA binding"/>
    <property type="evidence" value="ECO:0000318"/>
    <property type="project" value="GO_Central"/>
</dbReference>
<dbReference type="Pfam" id="PF03184">
    <property type="entry name" value="DDE_1"/>
    <property type="match status" value="1"/>
</dbReference>
<evidence type="ECO:0000313" key="5">
    <source>
        <dbReference type="EMBL" id="EFX68856.1"/>
    </source>
</evidence>
<dbReference type="PANTHER" id="PTHR19303:SF73">
    <property type="entry name" value="PROTEIN PDC2"/>
    <property type="match status" value="1"/>
</dbReference>
<dbReference type="Pfam" id="PF03221">
    <property type="entry name" value="HTH_Tnp_Tc5"/>
    <property type="match status" value="1"/>
</dbReference>
<dbReference type="PhylomeDB" id="E9HHF5"/>
<dbReference type="HOGENOM" id="CLU_018294_0_4_1"/>
<dbReference type="SUPFAM" id="SSF46689">
    <property type="entry name" value="Homeodomain-like"/>
    <property type="match status" value="2"/>
</dbReference>